<evidence type="ECO:0000256" key="1">
    <source>
        <dbReference type="SAM" id="MobiDB-lite"/>
    </source>
</evidence>
<evidence type="ECO:0000313" key="3">
    <source>
        <dbReference type="Proteomes" id="UP000663845"/>
    </source>
</evidence>
<feature type="compositionally biased region" description="Basic residues" evidence="1">
    <location>
        <begin position="1"/>
        <end position="10"/>
    </location>
</feature>
<gene>
    <name evidence="2" type="ORF">JYZ213_LOCUS46722</name>
</gene>
<name>A0A815XJF7_9BILA</name>
<feature type="compositionally biased region" description="Polar residues" evidence="1">
    <location>
        <begin position="38"/>
        <end position="47"/>
    </location>
</feature>
<proteinExistence type="predicted"/>
<sequence length="68" mass="7670">MGIIRHRRFRRQEPVSANDDADEDDYEQGEEGDDDYESATTAGLPLTTTENQFEKAKAIGKDVIEKVP</sequence>
<dbReference type="AlphaFoldDB" id="A0A815XJF7"/>
<feature type="compositionally biased region" description="Acidic residues" evidence="1">
    <location>
        <begin position="19"/>
        <end position="37"/>
    </location>
</feature>
<protein>
    <submittedName>
        <fullName evidence="2">Uncharacterized protein</fullName>
    </submittedName>
</protein>
<reference evidence="2" key="1">
    <citation type="submission" date="2021-02" db="EMBL/GenBank/DDBJ databases">
        <authorList>
            <person name="Nowell W R."/>
        </authorList>
    </citation>
    <scope>NUCLEOTIDE SEQUENCE</scope>
</reference>
<evidence type="ECO:0000313" key="2">
    <source>
        <dbReference type="EMBL" id="CAF1558122.1"/>
    </source>
</evidence>
<feature type="non-terminal residue" evidence="2">
    <location>
        <position position="68"/>
    </location>
</feature>
<organism evidence="2 3">
    <name type="scientific">Adineta steineri</name>
    <dbReference type="NCBI Taxonomy" id="433720"/>
    <lineage>
        <taxon>Eukaryota</taxon>
        <taxon>Metazoa</taxon>
        <taxon>Spiralia</taxon>
        <taxon>Gnathifera</taxon>
        <taxon>Rotifera</taxon>
        <taxon>Eurotatoria</taxon>
        <taxon>Bdelloidea</taxon>
        <taxon>Adinetida</taxon>
        <taxon>Adinetidae</taxon>
        <taxon>Adineta</taxon>
    </lineage>
</organism>
<accession>A0A815XJF7</accession>
<dbReference type="Proteomes" id="UP000663845">
    <property type="component" value="Unassembled WGS sequence"/>
</dbReference>
<dbReference type="EMBL" id="CAJNOG010006210">
    <property type="protein sequence ID" value="CAF1558122.1"/>
    <property type="molecule type" value="Genomic_DNA"/>
</dbReference>
<comment type="caution">
    <text evidence="2">The sequence shown here is derived from an EMBL/GenBank/DDBJ whole genome shotgun (WGS) entry which is preliminary data.</text>
</comment>
<feature type="region of interest" description="Disordered" evidence="1">
    <location>
        <begin position="1"/>
        <end position="47"/>
    </location>
</feature>